<dbReference type="AlphaFoldDB" id="A0AAE6WW32"/>
<dbReference type="EMBL" id="CP044463">
    <property type="protein sequence ID" value="QIC67492.1"/>
    <property type="molecule type" value="Genomic_DNA"/>
</dbReference>
<gene>
    <name evidence="1" type="ORF">FSC10_08920</name>
</gene>
<dbReference type="Proteomes" id="UP000503505">
    <property type="component" value="Chromosome"/>
</dbReference>
<protein>
    <submittedName>
        <fullName evidence="1">Uncharacterized protein</fullName>
    </submittedName>
</protein>
<evidence type="ECO:0000313" key="2">
    <source>
        <dbReference type="Proteomes" id="UP000503505"/>
    </source>
</evidence>
<dbReference type="RefSeq" id="WP_163171479.1">
    <property type="nucleotide sequence ID" value="NZ_CP044463.1"/>
</dbReference>
<proteinExistence type="predicted"/>
<organism evidence="1 2">
    <name type="scientific">Acinetobacter schindleri</name>
    <dbReference type="NCBI Taxonomy" id="108981"/>
    <lineage>
        <taxon>Bacteria</taxon>
        <taxon>Pseudomonadati</taxon>
        <taxon>Pseudomonadota</taxon>
        <taxon>Gammaproteobacteria</taxon>
        <taxon>Moraxellales</taxon>
        <taxon>Moraxellaceae</taxon>
        <taxon>Acinetobacter</taxon>
    </lineage>
</organism>
<accession>A0AAE6WW32</accession>
<name>A0AAE6WW32_9GAMM</name>
<sequence>MNDFFLASDRSILLELNHNKVTVSQLKMHNFDKWYGPAQGIKEFLKNHPDDIAKLLQDKTDDALAFVSLSMDRDAKDIERIMFQERGRSFEIVHTAIKINDAFFSEPDPKHDDSVDPRKKSSWFDAFQLLISNGHSNTEIMQMTYGAFRQYLKAAQKTEKQKIRNNAVAVRTAQHAAKRAFEEFMKNLEK</sequence>
<evidence type="ECO:0000313" key="1">
    <source>
        <dbReference type="EMBL" id="QIC67492.1"/>
    </source>
</evidence>
<reference evidence="1 2" key="1">
    <citation type="submission" date="2019-09" db="EMBL/GenBank/DDBJ databases">
        <title>Non-baumannii Acinetobacter spp. carrying blaNDM-1 isolated in China.</title>
        <authorList>
            <person name="Cui C."/>
            <person name="Chen C."/>
            <person name="Sun J."/>
            <person name="Liu Y."/>
        </authorList>
    </citation>
    <scope>NUCLEOTIDE SEQUENCE [LARGE SCALE GENOMIC DNA]</scope>
    <source>
        <strain evidence="1 2">HZE23-1</strain>
    </source>
</reference>